<name>A0A367RW38_9NOSO</name>
<sequence>MTAIIALFNQSGGVGKTTLTMNLGYHLAMLKKRVLLVDMDPQASLTTFMGLKPFELEHTIRNALISQQDLPLYRQIHDVDLVPSNIFLSESEMQLVTEFRREYRLVDALEPVKNLYDFILLDCPPSLGLLSIMCLVAATQLLIPIQTEYKAVEGTMFLLKTISDLVKKVNRDIQVLGAVPTMYDERTVQGKNALQAIQAIFEQLKVHKNFHNSQVYPAIARRTDFANASAAHQPLAVFSPGNSALNILNQIAKQLNSFQ</sequence>
<protein>
    <submittedName>
        <fullName evidence="3">Chromosome partitioning protein ParA</fullName>
    </submittedName>
</protein>
<gene>
    <name evidence="3" type="ORF">A6770_38475</name>
</gene>
<dbReference type="PANTHER" id="PTHR13696:SF99">
    <property type="entry name" value="COBYRINIC ACID AC-DIAMIDE SYNTHASE"/>
    <property type="match status" value="1"/>
</dbReference>
<dbReference type="EMBL" id="LXQD01000064">
    <property type="protein sequence ID" value="RCJ40061.1"/>
    <property type="molecule type" value="Genomic_DNA"/>
</dbReference>
<organism evidence="3 4">
    <name type="scientific">Nostoc minutum NIES-26</name>
    <dbReference type="NCBI Taxonomy" id="1844469"/>
    <lineage>
        <taxon>Bacteria</taxon>
        <taxon>Bacillati</taxon>
        <taxon>Cyanobacteriota</taxon>
        <taxon>Cyanophyceae</taxon>
        <taxon>Nostocales</taxon>
        <taxon>Nostocaceae</taxon>
        <taxon>Nostoc</taxon>
    </lineage>
</organism>
<dbReference type="InterPro" id="IPR027417">
    <property type="entry name" value="P-loop_NTPase"/>
</dbReference>
<dbReference type="Gene3D" id="3.40.50.300">
    <property type="entry name" value="P-loop containing nucleotide triphosphate hydrolases"/>
    <property type="match status" value="1"/>
</dbReference>
<dbReference type="CDD" id="cd02042">
    <property type="entry name" value="ParAB_family"/>
    <property type="match status" value="1"/>
</dbReference>
<dbReference type="AlphaFoldDB" id="A0A367RW38"/>
<dbReference type="PANTHER" id="PTHR13696">
    <property type="entry name" value="P-LOOP CONTAINING NUCLEOSIDE TRIPHOSPHATE HYDROLASE"/>
    <property type="match status" value="1"/>
</dbReference>
<evidence type="ECO:0000313" key="4">
    <source>
        <dbReference type="Proteomes" id="UP000252107"/>
    </source>
</evidence>
<proteinExistence type="inferred from homology"/>
<comment type="caution">
    <text evidence="3">The sequence shown here is derived from an EMBL/GenBank/DDBJ whole genome shotgun (WGS) entry which is preliminary data.</text>
</comment>
<dbReference type="Pfam" id="PF13614">
    <property type="entry name" value="AAA_31"/>
    <property type="match status" value="1"/>
</dbReference>
<dbReference type="InterPro" id="IPR025669">
    <property type="entry name" value="AAA_dom"/>
</dbReference>
<dbReference type="InterPro" id="IPR050678">
    <property type="entry name" value="DNA_Partitioning_ATPase"/>
</dbReference>
<evidence type="ECO:0000259" key="2">
    <source>
        <dbReference type="Pfam" id="PF13614"/>
    </source>
</evidence>
<comment type="similarity">
    <text evidence="1">Belongs to the ParA family.</text>
</comment>
<evidence type="ECO:0000313" key="3">
    <source>
        <dbReference type="EMBL" id="RCJ40061.1"/>
    </source>
</evidence>
<dbReference type="Proteomes" id="UP000252107">
    <property type="component" value="Unassembled WGS sequence"/>
</dbReference>
<evidence type="ECO:0000256" key="1">
    <source>
        <dbReference type="ARBA" id="ARBA00006976"/>
    </source>
</evidence>
<dbReference type="FunFam" id="3.40.50.300:FF:000285">
    <property type="entry name" value="Sporulation initiation inhibitor Soj"/>
    <property type="match status" value="1"/>
</dbReference>
<dbReference type="SUPFAM" id="SSF52540">
    <property type="entry name" value="P-loop containing nucleoside triphosphate hydrolases"/>
    <property type="match status" value="1"/>
</dbReference>
<keyword evidence="4" id="KW-1185">Reference proteome</keyword>
<accession>A0A367RW38</accession>
<feature type="domain" description="AAA" evidence="2">
    <location>
        <begin position="3"/>
        <end position="175"/>
    </location>
</feature>
<reference evidence="3" key="1">
    <citation type="submission" date="2016-04" db="EMBL/GenBank/DDBJ databases">
        <authorList>
            <person name="Tabuchi Yagui T.R."/>
        </authorList>
    </citation>
    <scope>NUCLEOTIDE SEQUENCE [LARGE SCALE GENOMIC DNA]</scope>
    <source>
        <strain evidence="3">NIES-26</strain>
    </source>
</reference>